<evidence type="ECO:0000313" key="1">
    <source>
        <dbReference type="EMBL" id="CAL1411728.1"/>
    </source>
</evidence>
<dbReference type="AlphaFoldDB" id="A0AAV2GQ03"/>
<dbReference type="EMBL" id="OZ034822">
    <property type="protein sequence ID" value="CAL1411728.1"/>
    <property type="molecule type" value="Genomic_DNA"/>
</dbReference>
<accession>A0AAV2GQ03</accession>
<protein>
    <submittedName>
        <fullName evidence="1">Uncharacterized protein</fullName>
    </submittedName>
</protein>
<evidence type="ECO:0000313" key="2">
    <source>
        <dbReference type="Proteomes" id="UP001497516"/>
    </source>
</evidence>
<keyword evidence="2" id="KW-1185">Reference proteome</keyword>
<dbReference type="Proteomes" id="UP001497516">
    <property type="component" value="Chromosome 9"/>
</dbReference>
<name>A0AAV2GQ03_9ROSI</name>
<proteinExistence type="predicted"/>
<reference evidence="1 2" key="1">
    <citation type="submission" date="2024-04" db="EMBL/GenBank/DDBJ databases">
        <authorList>
            <person name="Fracassetti M."/>
        </authorList>
    </citation>
    <scope>NUCLEOTIDE SEQUENCE [LARGE SCALE GENOMIC DNA]</scope>
</reference>
<organism evidence="1 2">
    <name type="scientific">Linum trigynum</name>
    <dbReference type="NCBI Taxonomy" id="586398"/>
    <lineage>
        <taxon>Eukaryota</taxon>
        <taxon>Viridiplantae</taxon>
        <taxon>Streptophyta</taxon>
        <taxon>Embryophyta</taxon>
        <taxon>Tracheophyta</taxon>
        <taxon>Spermatophyta</taxon>
        <taxon>Magnoliopsida</taxon>
        <taxon>eudicotyledons</taxon>
        <taxon>Gunneridae</taxon>
        <taxon>Pentapetalae</taxon>
        <taxon>rosids</taxon>
        <taxon>fabids</taxon>
        <taxon>Malpighiales</taxon>
        <taxon>Linaceae</taxon>
        <taxon>Linum</taxon>
    </lineage>
</organism>
<sequence>MLDTRGIEEEDIKCGWYFRIEPFGIKDDECKQIVEQEWTTYTEANILTNLRHCEEKLLVWSKEKFGSIKKRLSYIEKTLKKLRRYPKTEEIMAQRRGLQAEKMDLIWKEENKWSQRSIIDWIQEGDKSTKFFHAKA</sequence>
<gene>
    <name evidence="1" type="ORF">LTRI10_LOCUS51068</name>
</gene>